<dbReference type="OrthoDB" id="66620at2759"/>
<keyword evidence="8" id="KW-1185">Reference proteome</keyword>
<sequence>MGASGAGKSTFLNVLMGKQSNTGGVTKVNGVAGNIAKYKKIIEYVPEDGIVLPELTFRENIQHSARIQLPCTWSDKEIKNHVDVLINYLQLSHVQDSLVGGTAAPVISGGKRVRIGMELAAAPMALFLDEPTSRLDARAAASIMSTLKALS</sequence>
<keyword evidence="2" id="KW-0813">Transport</keyword>
<protein>
    <recommendedName>
        <fullName evidence="6">ABC transporter domain-containing protein</fullName>
    </recommendedName>
</protein>
<evidence type="ECO:0000256" key="1">
    <source>
        <dbReference type="ARBA" id="ARBA00004141"/>
    </source>
</evidence>
<dbReference type="Proteomes" id="UP000178912">
    <property type="component" value="Unassembled WGS sequence"/>
</dbReference>
<evidence type="ECO:0000256" key="3">
    <source>
        <dbReference type="ARBA" id="ARBA00022692"/>
    </source>
</evidence>
<evidence type="ECO:0000256" key="5">
    <source>
        <dbReference type="ARBA" id="ARBA00023136"/>
    </source>
</evidence>
<dbReference type="InterPro" id="IPR027417">
    <property type="entry name" value="P-loop_NTPase"/>
</dbReference>
<dbReference type="Pfam" id="PF00005">
    <property type="entry name" value="ABC_tran"/>
    <property type="match status" value="1"/>
</dbReference>
<keyword evidence="5" id="KW-0472">Membrane</keyword>
<evidence type="ECO:0000256" key="4">
    <source>
        <dbReference type="ARBA" id="ARBA00022989"/>
    </source>
</evidence>
<dbReference type="AlphaFoldDB" id="A0A1E1K6C7"/>
<dbReference type="GO" id="GO:0042626">
    <property type="term" value="F:ATPase-coupled transmembrane transporter activity"/>
    <property type="evidence" value="ECO:0007669"/>
    <property type="project" value="TreeGrafter"/>
</dbReference>
<dbReference type="GO" id="GO:0016020">
    <property type="term" value="C:membrane"/>
    <property type="evidence" value="ECO:0007669"/>
    <property type="project" value="UniProtKB-SubCell"/>
</dbReference>
<keyword evidence="3" id="KW-0812">Transmembrane</keyword>
<comment type="subcellular location">
    <subcellularLocation>
        <location evidence="1">Membrane</location>
        <topology evidence="1">Multi-pass membrane protein</topology>
    </subcellularLocation>
</comment>
<organism evidence="7 8">
    <name type="scientific">Rhynchosporium agropyri</name>
    <dbReference type="NCBI Taxonomy" id="914238"/>
    <lineage>
        <taxon>Eukaryota</taxon>
        <taxon>Fungi</taxon>
        <taxon>Dikarya</taxon>
        <taxon>Ascomycota</taxon>
        <taxon>Pezizomycotina</taxon>
        <taxon>Leotiomycetes</taxon>
        <taxon>Helotiales</taxon>
        <taxon>Ploettnerulaceae</taxon>
        <taxon>Rhynchosporium</taxon>
    </lineage>
</organism>
<accession>A0A1E1K6C7</accession>
<proteinExistence type="predicted"/>
<dbReference type="Gene3D" id="3.40.50.300">
    <property type="entry name" value="P-loop containing nucleotide triphosphate hydrolases"/>
    <property type="match status" value="1"/>
</dbReference>
<feature type="domain" description="ABC transporter" evidence="6">
    <location>
        <begin position="1"/>
        <end position="133"/>
    </location>
</feature>
<evidence type="ECO:0000259" key="6">
    <source>
        <dbReference type="Pfam" id="PF00005"/>
    </source>
</evidence>
<dbReference type="InterPro" id="IPR050352">
    <property type="entry name" value="ABCG_transporters"/>
</dbReference>
<evidence type="ECO:0000256" key="2">
    <source>
        <dbReference type="ARBA" id="ARBA00022448"/>
    </source>
</evidence>
<dbReference type="GO" id="GO:0005524">
    <property type="term" value="F:ATP binding"/>
    <property type="evidence" value="ECO:0007669"/>
    <property type="project" value="InterPro"/>
</dbReference>
<gene>
    <name evidence="7" type="ORF">RAG0_03816</name>
</gene>
<dbReference type="EMBL" id="FJUX01000016">
    <property type="protein sequence ID" value="CZS93625.1"/>
    <property type="molecule type" value="Genomic_DNA"/>
</dbReference>
<dbReference type="PANTHER" id="PTHR48041:SF91">
    <property type="entry name" value="ABC TRANSPORTER G FAMILY MEMBER 28"/>
    <property type="match status" value="1"/>
</dbReference>
<keyword evidence="4" id="KW-1133">Transmembrane helix</keyword>
<reference evidence="8" key="1">
    <citation type="submission" date="2016-03" db="EMBL/GenBank/DDBJ databases">
        <authorList>
            <person name="Guldener U."/>
        </authorList>
    </citation>
    <scope>NUCLEOTIDE SEQUENCE [LARGE SCALE GENOMIC DNA]</scope>
    <source>
        <strain evidence="8">04CH-RAC-A.6.1</strain>
    </source>
</reference>
<evidence type="ECO:0000313" key="8">
    <source>
        <dbReference type="Proteomes" id="UP000178912"/>
    </source>
</evidence>
<evidence type="ECO:0000313" key="7">
    <source>
        <dbReference type="EMBL" id="CZS93625.1"/>
    </source>
</evidence>
<dbReference type="GO" id="GO:0016887">
    <property type="term" value="F:ATP hydrolysis activity"/>
    <property type="evidence" value="ECO:0007669"/>
    <property type="project" value="InterPro"/>
</dbReference>
<name>A0A1E1K6C7_9HELO</name>
<dbReference type="InterPro" id="IPR003439">
    <property type="entry name" value="ABC_transporter-like_ATP-bd"/>
</dbReference>
<dbReference type="PANTHER" id="PTHR48041">
    <property type="entry name" value="ABC TRANSPORTER G FAMILY MEMBER 28"/>
    <property type="match status" value="1"/>
</dbReference>
<dbReference type="SUPFAM" id="SSF52540">
    <property type="entry name" value="P-loop containing nucleoside triphosphate hydrolases"/>
    <property type="match status" value="1"/>
</dbReference>